<name>A0A2A5IYN4_BACPU</name>
<keyword evidence="1" id="KW-0238">DNA-binding</keyword>
<dbReference type="RefSeq" id="WP_099680352.1">
    <property type="nucleotide sequence ID" value="NZ_JBNNIP010000005.1"/>
</dbReference>
<gene>
    <name evidence="1" type="ORF">CEY02_06515</name>
</gene>
<dbReference type="AlphaFoldDB" id="A0A2A5IYN4"/>
<dbReference type="EMBL" id="NKHG01000043">
    <property type="protein sequence ID" value="PCK21861.1"/>
    <property type="molecule type" value="Genomic_DNA"/>
</dbReference>
<protein>
    <submittedName>
        <fullName evidence="1">DNA-binding protein</fullName>
    </submittedName>
</protein>
<accession>A0A2A5IYN4</accession>
<reference evidence="1 2" key="1">
    <citation type="submission" date="2017-06" db="EMBL/GenBank/DDBJ databases">
        <title>Draft Genome Sequence of Bacillus sp Strain 36R Isolated from saline sediment at Atanasia, Sonora, Mexico.</title>
        <authorList>
            <person name="Sanchez Diaz R."/>
            <person name="Quiroz Macias M.E."/>
            <person name="Ibarra Gamez J.C."/>
            <person name="Enciso Ibarra J."/>
            <person name="Gomez Gil B."/>
            <person name="Galaviz Silva L."/>
        </authorList>
    </citation>
    <scope>NUCLEOTIDE SEQUENCE [LARGE SCALE GENOMIC DNA]</scope>
    <source>
        <strain evidence="1 2">36R_ATNSAL</strain>
    </source>
</reference>
<dbReference type="OrthoDB" id="2064246at2"/>
<dbReference type="Proteomes" id="UP000228754">
    <property type="component" value="Unassembled WGS sequence"/>
</dbReference>
<sequence>MLSNLKAETKRSGLGAKDIASLLNKRTATIYDKMNGIYPFTFDEAETIRNHFFPGHTLEYLFKRESQIARKDVI</sequence>
<evidence type="ECO:0000313" key="1">
    <source>
        <dbReference type="EMBL" id="PCK21861.1"/>
    </source>
</evidence>
<organism evidence="1 2">
    <name type="scientific">Bacillus pumilus</name>
    <name type="common">Bacillus mesentericus</name>
    <dbReference type="NCBI Taxonomy" id="1408"/>
    <lineage>
        <taxon>Bacteria</taxon>
        <taxon>Bacillati</taxon>
        <taxon>Bacillota</taxon>
        <taxon>Bacilli</taxon>
        <taxon>Bacillales</taxon>
        <taxon>Bacillaceae</taxon>
        <taxon>Bacillus</taxon>
    </lineage>
</organism>
<proteinExistence type="predicted"/>
<evidence type="ECO:0000313" key="2">
    <source>
        <dbReference type="Proteomes" id="UP000228754"/>
    </source>
</evidence>
<comment type="caution">
    <text evidence="1">The sequence shown here is derived from an EMBL/GenBank/DDBJ whole genome shotgun (WGS) entry which is preliminary data.</text>
</comment>
<dbReference type="GO" id="GO:0003677">
    <property type="term" value="F:DNA binding"/>
    <property type="evidence" value="ECO:0007669"/>
    <property type="project" value="UniProtKB-KW"/>
</dbReference>